<evidence type="ECO:0000256" key="1">
    <source>
        <dbReference type="ARBA" id="ARBA00022605"/>
    </source>
</evidence>
<keyword evidence="3 4" id="KW-0012">Acyltransferase</keyword>
<dbReference type="InterPro" id="IPR045304">
    <property type="entry name" value="LbH_SAT"/>
</dbReference>
<sequence>MANQVSPWTLFLFLRGPYVSKHTREVVVASDVRLKEQLPRLTERIVATYTPDDAINHLGHCPLPSYEAVIEILLNIKDILYPGYRRKVGLHAGNISYHVGSTIDTLHDQLTTQIARALRHEDRVRNKHNDCESETDFEAKGQAMAIELLERIPDLRKTLATDVQAAFDGDPACQTTDEVVFCYPGIEAITVYRIAHELVRLDVPFIPRMMTEWAHKQTGIDIHPGATIGAYFFIDHGTGVVVGETCEIGDHVKLYQGVTLGALSFKTDDSGTLIRGQKRHPTIEDGVVVYANATILGGRTVVGRDSVIGSSVWITRSVSPKTTVVLEQPSLKVRGAAAADAVNEHVNYQI</sequence>
<dbReference type="InterPro" id="IPR011004">
    <property type="entry name" value="Trimer_LpxA-like_sf"/>
</dbReference>
<evidence type="ECO:0000313" key="4">
    <source>
        <dbReference type="EMBL" id="QEG00913.1"/>
    </source>
</evidence>
<keyword evidence="2 4" id="KW-0808">Transferase</keyword>
<dbReference type="Proteomes" id="UP000321353">
    <property type="component" value="Chromosome"/>
</dbReference>
<reference evidence="4 5" key="1">
    <citation type="submission" date="2019-02" db="EMBL/GenBank/DDBJ databases">
        <title>Planctomycetal bacteria perform biofilm scaping via a novel small molecule.</title>
        <authorList>
            <person name="Jeske O."/>
            <person name="Boedeker C."/>
            <person name="Wiegand S."/>
            <person name="Breitling P."/>
            <person name="Kallscheuer N."/>
            <person name="Jogler M."/>
            <person name="Rohde M."/>
            <person name="Petersen J."/>
            <person name="Medema M.H."/>
            <person name="Surup F."/>
            <person name="Jogler C."/>
        </authorList>
    </citation>
    <scope>NUCLEOTIDE SEQUENCE [LARGE SCALE GENOMIC DNA]</scope>
    <source>
        <strain evidence="4 5">Mal15</strain>
    </source>
</reference>
<dbReference type="GO" id="GO:0009001">
    <property type="term" value="F:serine O-acetyltransferase activity"/>
    <property type="evidence" value="ECO:0007669"/>
    <property type="project" value="UniProtKB-EC"/>
</dbReference>
<dbReference type="Gene3D" id="1.10.3130.10">
    <property type="entry name" value="serine acetyltransferase, domain 1"/>
    <property type="match status" value="1"/>
</dbReference>
<evidence type="ECO:0000256" key="2">
    <source>
        <dbReference type="ARBA" id="ARBA00022679"/>
    </source>
</evidence>
<dbReference type="EC" id="2.3.1.30" evidence="4"/>
<keyword evidence="1" id="KW-0028">Amino-acid biosynthesis</keyword>
<dbReference type="KEGG" id="smam:Mal15_49890"/>
<evidence type="ECO:0000256" key="3">
    <source>
        <dbReference type="ARBA" id="ARBA00023315"/>
    </source>
</evidence>
<dbReference type="Gene3D" id="2.160.10.10">
    <property type="entry name" value="Hexapeptide repeat proteins"/>
    <property type="match status" value="1"/>
</dbReference>
<keyword evidence="5" id="KW-1185">Reference proteome</keyword>
<dbReference type="CDD" id="cd03354">
    <property type="entry name" value="LbH_SAT"/>
    <property type="match status" value="1"/>
</dbReference>
<dbReference type="GO" id="GO:0008652">
    <property type="term" value="P:amino acid biosynthetic process"/>
    <property type="evidence" value="ECO:0007669"/>
    <property type="project" value="UniProtKB-KW"/>
</dbReference>
<gene>
    <name evidence="4" type="primary">cysE</name>
    <name evidence="4" type="ORF">Mal15_49890</name>
</gene>
<dbReference type="InterPro" id="IPR042122">
    <property type="entry name" value="Ser_AcTrfase_N_sf"/>
</dbReference>
<dbReference type="AlphaFoldDB" id="A0A5B9MHX9"/>
<name>A0A5B9MHX9_9BACT</name>
<dbReference type="PANTHER" id="PTHR42811">
    <property type="entry name" value="SERINE ACETYLTRANSFERASE"/>
    <property type="match status" value="1"/>
</dbReference>
<dbReference type="EMBL" id="CP036264">
    <property type="protein sequence ID" value="QEG00913.1"/>
    <property type="molecule type" value="Genomic_DNA"/>
</dbReference>
<protein>
    <submittedName>
        <fullName evidence="4">Serine acetyltransferase</fullName>
        <ecNumber evidence="4">2.3.1.30</ecNumber>
    </submittedName>
</protein>
<evidence type="ECO:0000313" key="5">
    <source>
        <dbReference type="Proteomes" id="UP000321353"/>
    </source>
</evidence>
<organism evidence="4 5">
    <name type="scientific">Stieleria maiorica</name>
    <dbReference type="NCBI Taxonomy" id="2795974"/>
    <lineage>
        <taxon>Bacteria</taxon>
        <taxon>Pseudomonadati</taxon>
        <taxon>Planctomycetota</taxon>
        <taxon>Planctomycetia</taxon>
        <taxon>Pirellulales</taxon>
        <taxon>Pirellulaceae</taxon>
        <taxon>Stieleria</taxon>
    </lineage>
</organism>
<dbReference type="SUPFAM" id="SSF51161">
    <property type="entry name" value="Trimeric LpxA-like enzymes"/>
    <property type="match status" value="1"/>
</dbReference>
<accession>A0A5B9MHX9</accession>
<proteinExistence type="predicted"/>